<dbReference type="PANTHER" id="PTHR11831">
    <property type="entry name" value="30S 40S RIBOSOMAL PROTEIN"/>
    <property type="match status" value="1"/>
</dbReference>
<evidence type="ECO:0000256" key="8">
    <source>
        <dbReference type="RuleBase" id="RU003699"/>
    </source>
</evidence>
<dbReference type="NCBIfam" id="TIGR01017">
    <property type="entry name" value="rpsD_bact"/>
    <property type="match status" value="1"/>
</dbReference>
<dbReference type="PATRIC" id="fig|436717.3.peg.444"/>
<dbReference type="PROSITE" id="PS50889">
    <property type="entry name" value="S4"/>
    <property type="match status" value="1"/>
</dbReference>
<evidence type="ECO:0000256" key="2">
    <source>
        <dbReference type="ARBA" id="ARBA00022730"/>
    </source>
</evidence>
<dbReference type="EMBL" id="JHQK01000003">
    <property type="protein sequence ID" value="KHN67863.1"/>
    <property type="molecule type" value="Genomic_DNA"/>
</dbReference>
<dbReference type="Pfam" id="PF01479">
    <property type="entry name" value="S4"/>
    <property type="match status" value="1"/>
</dbReference>
<evidence type="ECO:0000313" key="13">
    <source>
        <dbReference type="EMBL" id="MBE2166235.1"/>
    </source>
</evidence>
<comment type="function">
    <text evidence="7">With S5 and S12 plays an important role in translational accuracy.</text>
</comment>
<dbReference type="InterPro" id="IPR036986">
    <property type="entry name" value="S4_RNA-bd_sf"/>
</dbReference>
<dbReference type="FunFam" id="1.10.1050.10:FF:000001">
    <property type="entry name" value="30S ribosomal protein S4"/>
    <property type="match status" value="1"/>
</dbReference>
<evidence type="ECO:0000313" key="14">
    <source>
        <dbReference type="Proteomes" id="UP000031012"/>
    </source>
</evidence>
<dbReference type="PROSITE" id="PS00632">
    <property type="entry name" value="RIBOSOMAL_S4"/>
    <property type="match status" value="1"/>
</dbReference>
<organism evidence="12 14">
    <name type="scientific">Acinetobacter oleivorans</name>
    <dbReference type="NCBI Taxonomy" id="1148157"/>
    <lineage>
        <taxon>Bacteria</taxon>
        <taxon>Pseudomonadati</taxon>
        <taxon>Pseudomonadota</taxon>
        <taxon>Gammaproteobacteria</taxon>
        <taxon>Moraxellales</taxon>
        <taxon>Moraxellaceae</taxon>
        <taxon>Acinetobacter</taxon>
    </lineage>
</organism>
<feature type="region of interest" description="Disordered" evidence="9">
    <location>
        <begin position="24"/>
        <end position="52"/>
    </location>
</feature>
<dbReference type="EMBL" id="JADAZL010000011">
    <property type="protein sequence ID" value="MBE2166235.1"/>
    <property type="molecule type" value="Genomic_DNA"/>
</dbReference>
<gene>
    <name evidence="7 13" type="primary">rpsD</name>
    <name evidence="12" type="ORF">DH17_08980</name>
    <name evidence="13" type="ORF">IIQ43_17085</name>
</gene>
<sequence length="208" mass="23239">MARYIGPKCKLSRREGTDLQLKSGVKPFDVKTKKANKAPGQHGQARGGKQSEYSLQLREKQKVRRIYGVLERQFSNYYKEAARVKGATGENLLKLLESRLDNVVYRMGFGSTRAEARQLVSHRSITLNGRRVNIASIQVKAGDVIAVHEGAKQQLRIKNAIELAAQRGIPAWIDVDHSKLEGTFKAAPDRADLPAEINESLIVELYSK</sequence>
<dbReference type="Proteomes" id="UP000619170">
    <property type="component" value="Unassembled WGS sequence"/>
</dbReference>
<evidence type="ECO:0000256" key="7">
    <source>
        <dbReference type="HAMAP-Rule" id="MF_01306"/>
    </source>
</evidence>
<proteinExistence type="inferred from homology"/>
<dbReference type="InterPro" id="IPR002942">
    <property type="entry name" value="S4_RNA-bd"/>
</dbReference>
<evidence type="ECO:0000256" key="3">
    <source>
        <dbReference type="ARBA" id="ARBA00022884"/>
    </source>
</evidence>
<evidence type="ECO:0000256" key="5">
    <source>
        <dbReference type="ARBA" id="ARBA00023274"/>
    </source>
</evidence>
<keyword evidence="15" id="KW-1185">Reference proteome</keyword>
<dbReference type="HAMAP" id="MF_01306_B">
    <property type="entry name" value="Ribosomal_uS4_B"/>
    <property type="match status" value="1"/>
</dbReference>
<dbReference type="Gene3D" id="1.10.1050.10">
    <property type="entry name" value="Ribosomal Protein S4 Delta 41, Chain A, domain 1"/>
    <property type="match status" value="1"/>
</dbReference>
<evidence type="ECO:0000259" key="11">
    <source>
        <dbReference type="SMART" id="SM01390"/>
    </source>
</evidence>
<dbReference type="NCBIfam" id="NF003717">
    <property type="entry name" value="PRK05327.1"/>
    <property type="match status" value="1"/>
</dbReference>
<dbReference type="RefSeq" id="WP_005301294.1">
    <property type="nucleotide sequence ID" value="NZ_BBSS01000017.1"/>
</dbReference>
<feature type="domain" description="Small ribosomal subunit protein uS4 N-terminal" evidence="11">
    <location>
        <begin position="3"/>
        <end position="97"/>
    </location>
</feature>
<dbReference type="PANTHER" id="PTHR11831:SF4">
    <property type="entry name" value="SMALL RIBOSOMAL SUBUNIT PROTEIN US4M"/>
    <property type="match status" value="1"/>
</dbReference>
<dbReference type="GO" id="GO:0019843">
    <property type="term" value="F:rRNA binding"/>
    <property type="evidence" value="ECO:0007669"/>
    <property type="project" value="UniProtKB-UniRule"/>
</dbReference>
<reference evidence="13 15" key="3">
    <citation type="submission" date="2020-10" db="EMBL/GenBank/DDBJ databases">
        <authorList>
            <person name="Mohd Rani F."/>
        </authorList>
    </citation>
    <scope>NUCLEOTIDE SEQUENCE [LARGE SCALE GENOMIC DNA]</scope>
    <source>
        <strain evidence="13 15">AC1583</strain>
    </source>
</reference>
<dbReference type="SMART" id="SM00363">
    <property type="entry name" value="S4"/>
    <property type="match status" value="1"/>
</dbReference>
<dbReference type="SUPFAM" id="SSF55174">
    <property type="entry name" value="Alpha-L RNA-binding motif"/>
    <property type="match status" value="1"/>
</dbReference>
<feature type="domain" description="RNA-binding S4" evidence="10">
    <location>
        <begin position="98"/>
        <end position="162"/>
    </location>
</feature>
<evidence type="ECO:0000259" key="10">
    <source>
        <dbReference type="SMART" id="SM00363"/>
    </source>
</evidence>
<dbReference type="GO" id="GO:0003735">
    <property type="term" value="F:structural constituent of ribosome"/>
    <property type="evidence" value="ECO:0007669"/>
    <property type="project" value="InterPro"/>
</dbReference>
<dbReference type="OMA" id="QLVVELY"/>
<comment type="similarity">
    <text evidence="1 7 8">Belongs to the universal ribosomal protein uS4 family.</text>
</comment>
<evidence type="ECO:0000256" key="1">
    <source>
        <dbReference type="ARBA" id="ARBA00007465"/>
    </source>
</evidence>
<reference evidence="15" key="4">
    <citation type="submission" date="2023-07" db="EMBL/GenBank/DDBJ databases">
        <title>Acinetobacter oleivorans assembled AC1583.</title>
        <authorList>
            <person name="Yeo C.C."/>
        </authorList>
    </citation>
    <scope>NUCLEOTIDE SEQUENCE [LARGE SCALE GENOMIC DNA]</scope>
    <source>
        <strain evidence="15">AC1583</strain>
    </source>
</reference>
<dbReference type="GO" id="GO:0006412">
    <property type="term" value="P:translation"/>
    <property type="evidence" value="ECO:0007669"/>
    <property type="project" value="UniProtKB-UniRule"/>
</dbReference>
<keyword evidence="2 7" id="KW-0699">rRNA-binding</keyword>
<reference evidence="12 14" key="1">
    <citation type="submission" date="2014-03" db="EMBL/GenBank/DDBJ databases">
        <title>Genome sequence of the diesel-degrader and plant-growth promoter Acinetobacter oleivorans PF-1 isolated from the roots of poplar tree.</title>
        <authorList>
            <person name="Gkorezis P."/>
            <person name="van Hamme J."/>
            <person name="Rineau F."/>
            <person name="Vangronsveld J."/>
            <person name="Francetti A."/>
        </authorList>
    </citation>
    <scope>NUCLEOTIDE SEQUENCE [LARGE SCALE GENOMIC DNA]</scope>
    <source>
        <strain evidence="12 14">PF1</strain>
    </source>
</reference>
<keyword evidence="4 7" id="KW-0689">Ribosomal protein</keyword>
<evidence type="ECO:0000256" key="6">
    <source>
        <dbReference type="ARBA" id="ARBA00035254"/>
    </source>
</evidence>
<dbReference type="Gene3D" id="3.10.290.10">
    <property type="entry name" value="RNA-binding S4 domain"/>
    <property type="match status" value="1"/>
</dbReference>
<evidence type="ECO:0000313" key="15">
    <source>
        <dbReference type="Proteomes" id="UP000619170"/>
    </source>
</evidence>
<protein>
    <recommendedName>
        <fullName evidence="6 7">Small ribosomal subunit protein uS4</fullName>
    </recommendedName>
</protein>
<dbReference type="CDD" id="cd00165">
    <property type="entry name" value="S4"/>
    <property type="match status" value="1"/>
</dbReference>
<dbReference type="Pfam" id="PF00163">
    <property type="entry name" value="Ribosomal_S4"/>
    <property type="match status" value="1"/>
</dbReference>
<dbReference type="SMART" id="SM01390">
    <property type="entry name" value="Ribosomal_S4"/>
    <property type="match status" value="1"/>
</dbReference>
<dbReference type="Proteomes" id="UP000031012">
    <property type="component" value="Unassembled WGS sequence"/>
</dbReference>
<dbReference type="InterPro" id="IPR001912">
    <property type="entry name" value="Ribosomal_uS4_N"/>
</dbReference>
<reference evidence="13" key="2">
    <citation type="submission" date="2020-10" db="EMBL/GenBank/DDBJ databases">
        <title>Acinetobacter oleivorans assembled AC1583.</title>
        <authorList>
            <person name="Yeo C.C."/>
        </authorList>
    </citation>
    <scope>NUCLEOTIDE SEQUENCE</scope>
    <source>
        <strain evidence="13">AC1583</strain>
    </source>
</reference>
<comment type="caution">
    <text evidence="12">The sequence shown here is derived from an EMBL/GenBank/DDBJ whole genome shotgun (WGS) entry which is preliminary data.</text>
</comment>
<comment type="subunit">
    <text evidence="7">Part of the 30S ribosomal subunit. Contacts protein S5. The interaction surface between S4 and S5 is involved in control of translational fidelity.</text>
</comment>
<evidence type="ECO:0000256" key="9">
    <source>
        <dbReference type="SAM" id="MobiDB-lite"/>
    </source>
</evidence>
<dbReference type="InterPro" id="IPR018079">
    <property type="entry name" value="Ribosomal_uS4_CS"/>
</dbReference>
<dbReference type="GO" id="GO:0042274">
    <property type="term" value="P:ribosomal small subunit biogenesis"/>
    <property type="evidence" value="ECO:0007669"/>
    <property type="project" value="TreeGrafter"/>
</dbReference>
<dbReference type="FunFam" id="3.10.290.10:FF:000001">
    <property type="entry name" value="30S ribosomal protein S4"/>
    <property type="match status" value="1"/>
</dbReference>
<dbReference type="AlphaFoldDB" id="A0A0B2UER6"/>
<dbReference type="InterPro" id="IPR022801">
    <property type="entry name" value="Ribosomal_uS4"/>
</dbReference>
<keyword evidence="5 7" id="KW-0687">Ribonucleoprotein</keyword>
<keyword evidence="3 7" id="KW-0694">RNA-binding</keyword>
<dbReference type="InterPro" id="IPR005709">
    <property type="entry name" value="Ribosomal_uS4_bac-type"/>
</dbReference>
<evidence type="ECO:0000256" key="4">
    <source>
        <dbReference type="ARBA" id="ARBA00022980"/>
    </source>
</evidence>
<dbReference type="GeneID" id="9380840"/>
<name>A0A0B2UER6_9GAMM</name>
<comment type="function">
    <text evidence="7">One of the primary rRNA binding proteins, it binds directly to 16S rRNA where it nucleates assembly of the body of the 30S subunit.</text>
</comment>
<evidence type="ECO:0000313" key="12">
    <source>
        <dbReference type="EMBL" id="KHN67863.1"/>
    </source>
</evidence>
<accession>A0A0B2UER6</accession>
<dbReference type="GO" id="GO:0015935">
    <property type="term" value="C:small ribosomal subunit"/>
    <property type="evidence" value="ECO:0007669"/>
    <property type="project" value="InterPro"/>
</dbReference>